<dbReference type="InterPro" id="IPR013785">
    <property type="entry name" value="Aldolase_TIM"/>
</dbReference>
<dbReference type="InterPro" id="IPR000891">
    <property type="entry name" value="PYR_CT"/>
</dbReference>
<dbReference type="PANTHER" id="PTHR43778">
    <property type="entry name" value="PYRUVATE CARBOXYLASE"/>
    <property type="match status" value="1"/>
</dbReference>
<organism evidence="2 3">
    <name type="scientific">Candidatus Hakubella thermalkaliphila</name>
    <dbReference type="NCBI Taxonomy" id="2754717"/>
    <lineage>
        <taxon>Bacteria</taxon>
        <taxon>Bacillati</taxon>
        <taxon>Actinomycetota</taxon>
        <taxon>Actinomycetota incertae sedis</taxon>
        <taxon>Candidatus Hakubellales</taxon>
        <taxon>Candidatus Hakubellaceae</taxon>
        <taxon>Candidatus Hakubella</taxon>
    </lineage>
</organism>
<dbReference type="AlphaFoldDB" id="A0A6V8PMB8"/>
<dbReference type="GO" id="GO:0006094">
    <property type="term" value="P:gluconeogenesis"/>
    <property type="evidence" value="ECO:0007669"/>
    <property type="project" value="TreeGrafter"/>
</dbReference>
<evidence type="ECO:0000313" key="3">
    <source>
        <dbReference type="Proteomes" id="UP000568877"/>
    </source>
</evidence>
<feature type="non-terminal residue" evidence="2">
    <location>
        <position position="187"/>
    </location>
</feature>
<feature type="domain" description="Pyruvate carboxyltransferase" evidence="1">
    <location>
        <begin position="6"/>
        <end position="187"/>
    </location>
</feature>
<dbReference type="Gene3D" id="3.20.20.70">
    <property type="entry name" value="Aldolase class I"/>
    <property type="match status" value="1"/>
</dbReference>
<comment type="caution">
    <text evidence="2">The sequence shown here is derived from an EMBL/GenBank/DDBJ whole genome shotgun (WGS) entry which is preliminary data.</text>
</comment>
<dbReference type="GO" id="GO:0004736">
    <property type="term" value="F:pyruvate carboxylase activity"/>
    <property type="evidence" value="ECO:0007669"/>
    <property type="project" value="TreeGrafter"/>
</dbReference>
<dbReference type="EMBL" id="BLSA01000449">
    <property type="protein sequence ID" value="GFP33393.1"/>
    <property type="molecule type" value="Genomic_DNA"/>
</dbReference>
<gene>
    <name evidence="2" type="ORF">HKBW3S42_01728</name>
</gene>
<dbReference type="PROSITE" id="PS50991">
    <property type="entry name" value="PYR_CT"/>
    <property type="match status" value="1"/>
</dbReference>
<dbReference type="Proteomes" id="UP000568877">
    <property type="component" value="Unassembled WGS sequence"/>
</dbReference>
<dbReference type="CDD" id="cd07937">
    <property type="entry name" value="DRE_TIM_PC_TC_5S"/>
    <property type="match status" value="1"/>
</dbReference>
<dbReference type="GO" id="GO:0005737">
    <property type="term" value="C:cytoplasm"/>
    <property type="evidence" value="ECO:0007669"/>
    <property type="project" value="TreeGrafter"/>
</dbReference>
<name>A0A6V8PMB8_9ACTN</name>
<evidence type="ECO:0000313" key="2">
    <source>
        <dbReference type="EMBL" id="GFP33393.1"/>
    </source>
</evidence>
<sequence length="187" mass="21278">MKNRPIKITDTTLRDGNQSLWLARLRTEDILPILPKMDQMGFSSIEVWGGAIFDACLTFLKEDPWQRLRAIKERVPKTPLQMLLRGQNLVGYRHYSDDVVHKFVKLAAKNGIDIFRIFDPLNDVRNFRTAIEAAKEAGAHVQGAVVYTISPVHTLEHYLEIAHQLVDMCIDSLCIKDRTALLSPSLP</sequence>
<evidence type="ECO:0000259" key="1">
    <source>
        <dbReference type="PROSITE" id="PS50991"/>
    </source>
</evidence>
<protein>
    <submittedName>
        <fullName evidence="2">Pyruvate carboxylase</fullName>
    </submittedName>
</protein>
<dbReference type="SUPFAM" id="SSF51569">
    <property type="entry name" value="Aldolase"/>
    <property type="match status" value="1"/>
</dbReference>
<keyword evidence="2" id="KW-0670">Pyruvate</keyword>
<accession>A0A6V8PMB8</accession>
<proteinExistence type="predicted"/>
<dbReference type="PANTHER" id="PTHR43778:SF2">
    <property type="entry name" value="PYRUVATE CARBOXYLASE, MITOCHONDRIAL"/>
    <property type="match status" value="1"/>
</dbReference>
<dbReference type="InterPro" id="IPR055268">
    <property type="entry name" value="PCB-like"/>
</dbReference>
<reference evidence="2 3" key="1">
    <citation type="journal article" date="2020" name="Front. Microbiol.">
        <title>Single-cell genomics of novel Actinobacteria with the Wood-Ljungdahl pathway discovered in a serpentinizing system.</title>
        <authorList>
            <person name="Merino N."/>
            <person name="Kawai M."/>
            <person name="Boyd E.S."/>
            <person name="Colman D.R."/>
            <person name="McGlynn S.E."/>
            <person name="Nealson K.H."/>
            <person name="Kurokawa K."/>
            <person name="Hongoh Y."/>
        </authorList>
    </citation>
    <scope>NUCLEOTIDE SEQUENCE [LARGE SCALE GENOMIC DNA]</scope>
    <source>
        <strain evidence="2 3">S42</strain>
    </source>
</reference>